<sequence length="506" mass="55238">MSSLHTSTSSIIYIFPPPEVQIQLLHSSTSPHCSSPSPQVQIPLHFFPKFHSTCSPSPQYSSPPPEVQIPLHLFPKSTVFFSTSIFHASASSTSPLSSSLPAPCKASVGRRSLFSLPFSAVPCRPLVVVRCSLPFFVFLLFPAVPCRPPDFLCRSLPFLVVPLSWSAVPCCSLPFLIAVRRSLPSLIVPLLFPAVSCRPPVLCLLYRSLSPTCCSLPFSAVPCRPLVAGRRSLPLPVVHSSCAVRCLSLFSLASICCHRLFLASLFHPLLSSRPSCHAKLPYAILCHPVPPPHKTVHLTFSLPVLLVLCRSKPFLYFCYPLTSLCWPLSSLGIPLPPILALCRPFPPSVVPSHPLPPVPALCRPFSPTAAHSRPLSSLLTLCRPFRLLPPVPPSVLPSNPLPPIPALCRKGKRVQRECQLMLDRRVRAPALEGHARTRHDRHHKACAAIWPCGTMGHYWACGTTGCGTHHVPCLPSYLSAARRVGEGGVSENKLKRGGDRRHAVKE</sequence>
<accession>A0A3R7NY91</accession>
<proteinExistence type="predicted"/>
<gene>
    <name evidence="1" type="ORF">C7M84_011667</name>
</gene>
<reference evidence="1 2" key="2">
    <citation type="submission" date="2019-01" db="EMBL/GenBank/DDBJ databases">
        <title>The decoding of complex shrimp genome reveals the adaptation for benthos swimmer, frequently molting mechanism and breeding impact on genome.</title>
        <authorList>
            <person name="Sun Y."/>
            <person name="Gao Y."/>
            <person name="Yu Y."/>
        </authorList>
    </citation>
    <scope>NUCLEOTIDE SEQUENCE [LARGE SCALE GENOMIC DNA]</scope>
    <source>
        <tissue evidence="1">Muscle</tissue>
    </source>
</reference>
<organism evidence="1 2">
    <name type="scientific">Penaeus vannamei</name>
    <name type="common">Whiteleg shrimp</name>
    <name type="synonym">Litopenaeus vannamei</name>
    <dbReference type="NCBI Taxonomy" id="6689"/>
    <lineage>
        <taxon>Eukaryota</taxon>
        <taxon>Metazoa</taxon>
        <taxon>Ecdysozoa</taxon>
        <taxon>Arthropoda</taxon>
        <taxon>Crustacea</taxon>
        <taxon>Multicrustacea</taxon>
        <taxon>Malacostraca</taxon>
        <taxon>Eumalacostraca</taxon>
        <taxon>Eucarida</taxon>
        <taxon>Decapoda</taxon>
        <taxon>Dendrobranchiata</taxon>
        <taxon>Penaeoidea</taxon>
        <taxon>Penaeidae</taxon>
        <taxon>Penaeus</taxon>
    </lineage>
</organism>
<dbReference type="AlphaFoldDB" id="A0A3R7NY91"/>
<name>A0A3R7NY91_PENVA</name>
<keyword evidence="2" id="KW-1185">Reference proteome</keyword>
<protein>
    <submittedName>
        <fullName evidence="1">Uncharacterized protein</fullName>
    </submittedName>
</protein>
<dbReference type="Proteomes" id="UP000283509">
    <property type="component" value="Unassembled WGS sequence"/>
</dbReference>
<evidence type="ECO:0000313" key="1">
    <source>
        <dbReference type="EMBL" id="ROT70069.1"/>
    </source>
</evidence>
<reference evidence="1 2" key="1">
    <citation type="submission" date="2018-04" db="EMBL/GenBank/DDBJ databases">
        <authorList>
            <person name="Zhang X."/>
            <person name="Yuan J."/>
            <person name="Li F."/>
            <person name="Xiang J."/>
        </authorList>
    </citation>
    <scope>NUCLEOTIDE SEQUENCE [LARGE SCALE GENOMIC DNA]</scope>
    <source>
        <tissue evidence="1">Muscle</tissue>
    </source>
</reference>
<dbReference type="EMBL" id="QCYY01002473">
    <property type="protein sequence ID" value="ROT70069.1"/>
    <property type="molecule type" value="Genomic_DNA"/>
</dbReference>
<comment type="caution">
    <text evidence="1">The sequence shown here is derived from an EMBL/GenBank/DDBJ whole genome shotgun (WGS) entry which is preliminary data.</text>
</comment>
<evidence type="ECO:0000313" key="2">
    <source>
        <dbReference type="Proteomes" id="UP000283509"/>
    </source>
</evidence>